<evidence type="ECO:0000256" key="1">
    <source>
        <dbReference type="ARBA" id="ARBA00022598"/>
    </source>
</evidence>
<feature type="non-terminal residue" evidence="5">
    <location>
        <position position="1"/>
    </location>
</feature>
<dbReference type="SUPFAM" id="SSF53244">
    <property type="entry name" value="MurD-like peptide ligases, peptide-binding domain"/>
    <property type="match status" value="1"/>
</dbReference>
<accession>X1FEA7</accession>
<dbReference type="InterPro" id="IPR051046">
    <property type="entry name" value="MurCDEF_CellWall_CoF430Synth"/>
</dbReference>
<gene>
    <name evidence="5" type="ORF">S03H2_06364</name>
</gene>
<evidence type="ECO:0000259" key="4">
    <source>
        <dbReference type="Pfam" id="PF02875"/>
    </source>
</evidence>
<keyword evidence="2" id="KW-0547">Nucleotide-binding</keyword>
<reference evidence="5" key="1">
    <citation type="journal article" date="2014" name="Front. Microbiol.">
        <title>High frequency of phylogenetically diverse reductive dehalogenase-homologous genes in deep subseafloor sedimentary metagenomes.</title>
        <authorList>
            <person name="Kawai M."/>
            <person name="Futagami T."/>
            <person name="Toyoda A."/>
            <person name="Takaki Y."/>
            <person name="Nishi S."/>
            <person name="Hori S."/>
            <person name="Arai W."/>
            <person name="Tsubouchi T."/>
            <person name="Morono Y."/>
            <person name="Uchiyama I."/>
            <person name="Ito T."/>
            <person name="Fujiyama A."/>
            <person name="Inagaki F."/>
            <person name="Takami H."/>
        </authorList>
    </citation>
    <scope>NUCLEOTIDE SEQUENCE</scope>
    <source>
        <strain evidence="5">Expedition CK06-06</strain>
    </source>
</reference>
<keyword evidence="1" id="KW-0436">Ligase</keyword>
<evidence type="ECO:0000256" key="2">
    <source>
        <dbReference type="ARBA" id="ARBA00022741"/>
    </source>
</evidence>
<dbReference type="Pfam" id="PF02875">
    <property type="entry name" value="Mur_ligase_C"/>
    <property type="match status" value="1"/>
</dbReference>
<comment type="caution">
    <text evidence="5">The sequence shown here is derived from an EMBL/GenBank/DDBJ whole genome shotgun (WGS) entry which is preliminary data.</text>
</comment>
<dbReference type="AlphaFoldDB" id="X1FEA7"/>
<dbReference type="PANTHER" id="PTHR43024:SF1">
    <property type="entry name" value="UDP-N-ACETYLMURAMOYL-TRIPEPTIDE--D-ALANYL-D-ALANINE LIGASE"/>
    <property type="match status" value="1"/>
</dbReference>
<sequence length="156" mass="17752">TMARALSNFQLPSMHSQIYLLGKYKVIDDSYNANPESMEQTLKLLKEIRGSRKIVVLGDMLELGGAAEFFHYKIGSLMGELNIQALFALGKYSHKTVAGAKKAGIEEAFFFRDKKSLIEKLLTFLRENDCLLVKGSREMRMEEIIDRLRMKLCPSI</sequence>
<keyword evidence="3" id="KW-0067">ATP-binding</keyword>
<dbReference type="PANTHER" id="PTHR43024">
    <property type="entry name" value="UDP-N-ACETYLMURAMOYL-TRIPEPTIDE--D-ALANYL-D-ALANINE LIGASE"/>
    <property type="match status" value="1"/>
</dbReference>
<evidence type="ECO:0000256" key="3">
    <source>
        <dbReference type="ARBA" id="ARBA00022840"/>
    </source>
</evidence>
<organism evidence="5">
    <name type="scientific">marine sediment metagenome</name>
    <dbReference type="NCBI Taxonomy" id="412755"/>
    <lineage>
        <taxon>unclassified sequences</taxon>
        <taxon>metagenomes</taxon>
        <taxon>ecological metagenomes</taxon>
    </lineage>
</organism>
<protein>
    <recommendedName>
        <fullName evidence="4">Mur ligase C-terminal domain-containing protein</fullName>
    </recommendedName>
</protein>
<feature type="domain" description="Mur ligase C-terminal" evidence="4">
    <location>
        <begin position="23"/>
        <end position="137"/>
    </location>
</feature>
<dbReference type="GO" id="GO:0005524">
    <property type="term" value="F:ATP binding"/>
    <property type="evidence" value="ECO:0007669"/>
    <property type="project" value="UniProtKB-KW"/>
</dbReference>
<proteinExistence type="predicted"/>
<evidence type="ECO:0000313" key="5">
    <source>
        <dbReference type="EMBL" id="GAH30870.1"/>
    </source>
</evidence>
<dbReference type="Gene3D" id="3.90.190.20">
    <property type="entry name" value="Mur ligase, C-terminal domain"/>
    <property type="match status" value="1"/>
</dbReference>
<name>X1FEA7_9ZZZZ</name>
<dbReference type="GO" id="GO:0016881">
    <property type="term" value="F:acid-amino acid ligase activity"/>
    <property type="evidence" value="ECO:0007669"/>
    <property type="project" value="InterPro"/>
</dbReference>
<dbReference type="EMBL" id="BARU01002774">
    <property type="protein sequence ID" value="GAH30870.1"/>
    <property type="molecule type" value="Genomic_DNA"/>
</dbReference>
<dbReference type="InterPro" id="IPR004101">
    <property type="entry name" value="Mur_ligase_C"/>
</dbReference>
<dbReference type="InterPro" id="IPR036615">
    <property type="entry name" value="Mur_ligase_C_dom_sf"/>
</dbReference>